<dbReference type="STRING" id="415425.SAMN05444363_0357"/>
<dbReference type="InterPro" id="IPR035908">
    <property type="entry name" value="F0_ATP_A_sf"/>
</dbReference>
<dbReference type="PROSITE" id="PS00449">
    <property type="entry name" value="ATPASE_A"/>
    <property type="match status" value="1"/>
</dbReference>
<dbReference type="GO" id="GO:0046933">
    <property type="term" value="F:proton-transporting ATP synthase activity, rotational mechanism"/>
    <property type="evidence" value="ECO:0007669"/>
    <property type="project" value="UniProtKB-UniRule"/>
</dbReference>
<evidence type="ECO:0000313" key="15">
    <source>
        <dbReference type="Proteomes" id="UP000184488"/>
    </source>
</evidence>
<evidence type="ECO:0000256" key="3">
    <source>
        <dbReference type="ARBA" id="ARBA00022448"/>
    </source>
</evidence>
<keyword evidence="10 11" id="KW-0066">ATP synthesis</keyword>
<dbReference type="PANTHER" id="PTHR11410:SF0">
    <property type="entry name" value="ATP SYNTHASE SUBUNIT A"/>
    <property type="match status" value="1"/>
</dbReference>
<feature type="transmembrane region" description="Helical" evidence="11">
    <location>
        <begin position="242"/>
        <end position="263"/>
    </location>
</feature>
<dbReference type="SUPFAM" id="SSF81336">
    <property type="entry name" value="F1F0 ATP synthase subunit A"/>
    <property type="match status" value="1"/>
</dbReference>
<evidence type="ECO:0000256" key="6">
    <source>
        <dbReference type="ARBA" id="ARBA00022781"/>
    </source>
</evidence>
<keyword evidence="4 11" id="KW-0138">CF(0)</keyword>
<feature type="transmembrane region" description="Helical" evidence="11">
    <location>
        <begin position="21"/>
        <end position="41"/>
    </location>
</feature>
<gene>
    <name evidence="11" type="primary">atpB</name>
    <name evidence="14" type="ORF">SAMN05444363_0357</name>
</gene>
<dbReference type="EMBL" id="FQZI01000001">
    <property type="protein sequence ID" value="SHI38946.1"/>
    <property type="molecule type" value="Genomic_DNA"/>
</dbReference>
<dbReference type="InterPro" id="IPR045083">
    <property type="entry name" value="ATP_synth_F0_asu_bact/mt"/>
</dbReference>
<name>A0A1M6AR53_9FLAO</name>
<keyword evidence="6 11" id="KW-0375">Hydrogen ion transport</keyword>
<dbReference type="HAMAP" id="MF_01393">
    <property type="entry name" value="ATP_synth_a_bact"/>
    <property type="match status" value="1"/>
</dbReference>
<dbReference type="PRINTS" id="PR00123">
    <property type="entry name" value="ATPASEA"/>
</dbReference>
<evidence type="ECO:0000256" key="5">
    <source>
        <dbReference type="ARBA" id="ARBA00022692"/>
    </source>
</evidence>
<dbReference type="GO" id="GO:0005886">
    <property type="term" value="C:plasma membrane"/>
    <property type="evidence" value="ECO:0007669"/>
    <property type="project" value="UniProtKB-SubCell"/>
</dbReference>
<dbReference type="NCBIfam" id="TIGR01131">
    <property type="entry name" value="ATP_synt_6_or_A"/>
    <property type="match status" value="1"/>
</dbReference>
<reference evidence="15" key="1">
    <citation type="submission" date="2016-11" db="EMBL/GenBank/DDBJ databases">
        <authorList>
            <person name="Varghese N."/>
            <person name="Submissions S."/>
        </authorList>
    </citation>
    <scope>NUCLEOTIDE SEQUENCE [LARGE SCALE GENOMIC DNA]</scope>
    <source>
        <strain evidence="15">DSM 18829</strain>
    </source>
</reference>
<keyword evidence="7 11" id="KW-1133">Transmembrane helix</keyword>
<keyword evidence="15" id="KW-1185">Reference proteome</keyword>
<comment type="function">
    <text evidence="11 12">Key component of the proton channel; it plays a direct role in the translocation of protons across the membrane.</text>
</comment>
<feature type="transmembrane region" description="Helical" evidence="11">
    <location>
        <begin position="269"/>
        <end position="287"/>
    </location>
</feature>
<feature type="region of interest" description="Disordered" evidence="13">
    <location>
        <begin position="47"/>
        <end position="77"/>
    </location>
</feature>
<keyword evidence="5 11" id="KW-0812">Transmembrane</keyword>
<comment type="similarity">
    <text evidence="2 11 12">Belongs to the ATPase A chain family.</text>
</comment>
<evidence type="ECO:0000313" key="14">
    <source>
        <dbReference type="EMBL" id="SHI38946.1"/>
    </source>
</evidence>
<dbReference type="Pfam" id="PF00119">
    <property type="entry name" value="ATP-synt_A"/>
    <property type="match status" value="1"/>
</dbReference>
<dbReference type="AlphaFoldDB" id="A0A1M6AR53"/>
<evidence type="ECO:0000256" key="13">
    <source>
        <dbReference type="SAM" id="MobiDB-lite"/>
    </source>
</evidence>
<keyword evidence="9 11" id="KW-0472">Membrane</keyword>
<comment type="subcellular location">
    <subcellularLocation>
        <location evidence="11 12">Cell membrane</location>
        <topology evidence="11 12">Multi-pass membrane protein</topology>
    </subcellularLocation>
    <subcellularLocation>
        <location evidence="1">Membrane</location>
        <topology evidence="1">Multi-pass membrane protein</topology>
    </subcellularLocation>
</comment>
<proteinExistence type="inferred from homology"/>
<evidence type="ECO:0000256" key="12">
    <source>
        <dbReference type="RuleBase" id="RU000483"/>
    </source>
</evidence>
<dbReference type="Gene3D" id="1.20.120.220">
    <property type="entry name" value="ATP synthase, F0 complex, subunit A"/>
    <property type="match status" value="1"/>
</dbReference>
<evidence type="ECO:0000256" key="2">
    <source>
        <dbReference type="ARBA" id="ARBA00006810"/>
    </source>
</evidence>
<dbReference type="InterPro" id="IPR000568">
    <property type="entry name" value="ATP_synth_F0_asu"/>
</dbReference>
<evidence type="ECO:0000256" key="11">
    <source>
        <dbReference type="HAMAP-Rule" id="MF_01393"/>
    </source>
</evidence>
<evidence type="ECO:0000256" key="7">
    <source>
        <dbReference type="ARBA" id="ARBA00022989"/>
    </source>
</evidence>
<evidence type="ECO:0000256" key="1">
    <source>
        <dbReference type="ARBA" id="ARBA00004141"/>
    </source>
</evidence>
<evidence type="ECO:0000256" key="10">
    <source>
        <dbReference type="ARBA" id="ARBA00023310"/>
    </source>
</evidence>
<sequence length="401" mass="45467">MHEIYKHRNIVFYMVIPRKPVSLILSAFVGLFSIVALANPVSDSTHVETKPAHEVTHEAEEHAGAEHSEKKELTPQEERKEYIQHHLLDSHDFNLFSYGKESGHEKHFGFSLPVILWEGGLHVFSSSKFEHETAVVESKGKYFKIEHGLIYNSDKDGHIDHDAHLNPLKRPLDLSITKNVLMMIIVGFLMILLFTSLAKSYKKHGSVPKGVGRFFEPIIVYIRDEIAIPNIGEKNYKKYMPFLLTIFFFVWFLNMFGLTPLGVNVTGNIAVTAALAILVYLITTLTAKKDYWMHILWMPGVPTWMKPILAPIELLGTIIKPFSLTIRLYANILAGHVVLMSIIALMYTFNNVVGSGLSFFLAFVLSLLEILVALLQAYVFTMLSALYFGAASEEHHHDDHH</sequence>
<dbReference type="CDD" id="cd00310">
    <property type="entry name" value="ATP-synt_Fo_a_6"/>
    <property type="match status" value="1"/>
</dbReference>
<keyword evidence="3 11" id="KW-0813">Transport</keyword>
<keyword evidence="8 11" id="KW-0406">Ion transport</keyword>
<protein>
    <recommendedName>
        <fullName evidence="11 12">ATP synthase subunit a</fullName>
    </recommendedName>
    <alternativeName>
        <fullName evidence="11">ATP synthase F0 sector subunit a</fullName>
    </alternativeName>
    <alternativeName>
        <fullName evidence="11">F-ATPase subunit 6</fullName>
    </alternativeName>
</protein>
<feature type="transmembrane region" description="Helical" evidence="11">
    <location>
        <begin position="359"/>
        <end position="380"/>
    </location>
</feature>
<dbReference type="GO" id="GO:0045259">
    <property type="term" value="C:proton-transporting ATP synthase complex"/>
    <property type="evidence" value="ECO:0007669"/>
    <property type="project" value="UniProtKB-KW"/>
</dbReference>
<accession>A0A1M6AR53</accession>
<evidence type="ECO:0000256" key="9">
    <source>
        <dbReference type="ARBA" id="ARBA00023136"/>
    </source>
</evidence>
<feature type="transmembrane region" description="Helical" evidence="11">
    <location>
        <begin position="180"/>
        <end position="198"/>
    </location>
</feature>
<feature type="transmembrane region" description="Helical" evidence="11">
    <location>
        <begin position="328"/>
        <end position="347"/>
    </location>
</feature>
<keyword evidence="11" id="KW-1003">Cell membrane</keyword>
<dbReference type="PANTHER" id="PTHR11410">
    <property type="entry name" value="ATP SYNTHASE SUBUNIT A"/>
    <property type="match status" value="1"/>
</dbReference>
<organism evidence="14 15">
    <name type="scientific">Flavobacterium terrae</name>
    <dbReference type="NCBI Taxonomy" id="415425"/>
    <lineage>
        <taxon>Bacteria</taxon>
        <taxon>Pseudomonadati</taxon>
        <taxon>Bacteroidota</taxon>
        <taxon>Flavobacteriia</taxon>
        <taxon>Flavobacteriales</taxon>
        <taxon>Flavobacteriaceae</taxon>
        <taxon>Flavobacterium</taxon>
    </lineage>
</organism>
<dbReference type="Proteomes" id="UP000184488">
    <property type="component" value="Unassembled WGS sequence"/>
</dbReference>
<evidence type="ECO:0000256" key="8">
    <source>
        <dbReference type="ARBA" id="ARBA00023065"/>
    </source>
</evidence>
<evidence type="ECO:0000256" key="4">
    <source>
        <dbReference type="ARBA" id="ARBA00022547"/>
    </source>
</evidence>
<dbReference type="InterPro" id="IPR023011">
    <property type="entry name" value="ATP_synth_F0_asu_AS"/>
</dbReference>